<dbReference type="NCBIfam" id="TIGR00350">
    <property type="entry name" value="lytR_cpsA_psr"/>
    <property type="match status" value="1"/>
</dbReference>
<keyword evidence="3" id="KW-0472">Membrane</keyword>
<proteinExistence type="inferred from homology"/>
<keyword evidence="6" id="KW-1185">Reference proteome</keyword>
<dbReference type="Pfam" id="PF03816">
    <property type="entry name" value="LytR_cpsA_psr"/>
    <property type="match status" value="1"/>
</dbReference>
<dbReference type="RefSeq" id="WP_386740140.1">
    <property type="nucleotide sequence ID" value="NZ_JBHSMG010000002.1"/>
</dbReference>
<feature type="transmembrane region" description="Helical" evidence="3">
    <location>
        <begin position="32"/>
        <end position="56"/>
    </location>
</feature>
<dbReference type="Gene3D" id="3.40.630.190">
    <property type="entry name" value="LCP protein"/>
    <property type="match status" value="1"/>
</dbReference>
<comment type="similarity">
    <text evidence="1">Belongs to the LytR/CpsA/Psr (LCP) family.</text>
</comment>
<evidence type="ECO:0000259" key="4">
    <source>
        <dbReference type="Pfam" id="PF03816"/>
    </source>
</evidence>
<sequence>MSELRDRSNRAPKVSSVARHGRLKRSAAWKTVLGLVGGALAVALVAGVSVAGIAAWQLQSNIKKVTIAADTQGPPPNIAAMTGGFNILLVGSDTRAGQGDIGGGIKADQGALNDVTMLMHVAQDQKSATVVSFPRDMVVPYPKCPNGNAAAGLPINNSLAYGGLACTVLVVQNLTGLTIQFAGLITFTGVIAMSDAVGGVDVCVTGPVKDPYSGLNLPAAGNYTLSGADALAFLRSRHGVGDGSDLGRIGSQQVFLSALVRKIKSDNTLNNLGKLYAIAQAATQNITLSQNFTHLDTLVSIALVLKNIPLQNIVFVQYPGKTGGTGLYAGKVQPLTSVANALFAAIKADQPIGLDSQALTGAHGGSTTNPNAPAATAPPSPSGSASPTLPGDTSSAPASTVIPGLKGQTAATYTCSVPYKG</sequence>
<dbReference type="InterPro" id="IPR050922">
    <property type="entry name" value="LytR/CpsA/Psr_CW_biosynth"/>
</dbReference>
<name>A0ABW0NPV3_9MICO</name>
<organism evidence="5 6">
    <name type="scientific">Lysinimonas soli</name>
    <dbReference type="NCBI Taxonomy" id="1074233"/>
    <lineage>
        <taxon>Bacteria</taxon>
        <taxon>Bacillati</taxon>
        <taxon>Actinomycetota</taxon>
        <taxon>Actinomycetes</taxon>
        <taxon>Micrococcales</taxon>
        <taxon>Microbacteriaceae</taxon>
        <taxon>Lysinimonas</taxon>
    </lineage>
</organism>
<feature type="compositionally biased region" description="Low complexity" evidence="2">
    <location>
        <begin position="365"/>
        <end position="375"/>
    </location>
</feature>
<evidence type="ECO:0000256" key="1">
    <source>
        <dbReference type="ARBA" id="ARBA00006068"/>
    </source>
</evidence>
<feature type="domain" description="Cell envelope-related transcriptional attenuator" evidence="4">
    <location>
        <begin position="113"/>
        <end position="264"/>
    </location>
</feature>
<evidence type="ECO:0000256" key="3">
    <source>
        <dbReference type="SAM" id="Phobius"/>
    </source>
</evidence>
<reference evidence="6" key="1">
    <citation type="journal article" date="2019" name="Int. J. Syst. Evol. Microbiol.">
        <title>The Global Catalogue of Microorganisms (GCM) 10K type strain sequencing project: providing services to taxonomists for standard genome sequencing and annotation.</title>
        <authorList>
            <consortium name="The Broad Institute Genomics Platform"/>
            <consortium name="The Broad Institute Genome Sequencing Center for Infectious Disease"/>
            <person name="Wu L."/>
            <person name="Ma J."/>
        </authorList>
    </citation>
    <scope>NUCLEOTIDE SEQUENCE [LARGE SCALE GENOMIC DNA]</scope>
    <source>
        <strain evidence="6">CGMCC 4.6997</strain>
    </source>
</reference>
<dbReference type="InterPro" id="IPR004474">
    <property type="entry name" value="LytR_CpsA_psr"/>
</dbReference>
<keyword evidence="3" id="KW-0812">Transmembrane</keyword>
<evidence type="ECO:0000256" key="2">
    <source>
        <dbReference type="SAM" id="MobiDB-lite"/>
    </source>
</evidence>
<dbReference type="EMBL" id="JBHSMG010000002">
    <property type="protein sequence ID" value="MFC5502446.1"/>
    <property type="molecule type" value="Genomic_DNA"/>
</dbReference>
<protein>
    <submittedName>
        <fullName evidence="5">LCP family protein</fullName>
    </submittedName>
</protein>
<evidence type="ECO:0000313" key="5">
    <source>
        <dbReference type="EMBL" id="MFC5502446.1"/>
    </source>
</evidence>
<dbReference type="PANTHER" id="PTHR33392:SF6">
    <property type="entry name" value="POLYISOPRENYL-TEICHOIC ACID--PEPTIDOGLYCAN TEICHOIC ACID TRANSFERASE TAGU"/>
    <property type="match status" value="1"/>
</dbReference>
<accession>A0ABW0NPV3</accession>
<gene>
    <name evidence="5" type="ORF">ACFPJ4_09365</name>
</gene>
<dbReference type="PANTHER" id="PTHR33392">
    <property type="entry name" value="POLYISOPRENYL-TEICHOIC ACID--PEPTIDOGLYCAN TEICHOIC ACID TRANSFERASE TAGU"/>
    <property type="match status" value="1"/>
</dbReference>
<dbReference type="Proteomes" id="UP001596039">
    <property type="component" value="Unassembled WGS sequence"/>
</dbReference>
<evidence type="ECO:0000313" key="6">
    <source>
        <dbReference type="Proteomes" id="UP001596039"/>
    </source>
</evidence>
<feature type="region of interest" description="Disordered" evidence="2">
    <location>
        <begin position="357"/>
        <end position="402"/>
    </location>
</feature>
<keyword evidence="3" id="KW-1133">Transmembrane helix</keyword>
<comment type="caution">
    <text evidence="5">The sequence shown here is derived from an EMBL/GenBank/DDBJ whole genome shotgun (WGS) entry which is preliminary data.</text>
</comment>